<dbReference type="Gene3D" id="3.90.980.10">
    <property type="entry name" value="DNA primase, catalytic core, N-terminal domain"/>
    <property type="match status" value="1"/>
</dbReference>
<dbReference type="PANTHER" id="PTHR30313">
    <property type="entry name" value="DNA PRIMASE"/>
    <property type="match status" value="1"/>
</dbReference>
<dbReference type="Pfam" id="PF01807">
    <property type="entry name" value="Zn_ribbon_DnaG"/>
    <property type="match status" value="1"/>
</dbReference>
<dbReference type="RefSeq" id="WP_130020840.1">
    <property type="nucleotide sequence ID" value="NZ_SEWF01000012.1"/>
</dbReference>
<dbReference type="OrthoDB" id="9804281at2"/>
<evidence type="ECO:0000313" key="5">
    <source>
        <dbReference type="EMBL" id="RYU95701.1"/>
    </source>
</evidence>
<dbReference type="GO" id="GO:0005737">
    <property type="term" value="C:cytoplasm"/>
    <property type="evidence" value="ECO:0007669"/>
    <property type="project" value="TreeGrafter"/>
</dbReference>
<sequence>MNDLLQRVKEVDIRQVARDLGFDVIQTRRMLCPFHVEDTPSLVFYPPPQNEFHCFGCGKRGDVINLYADVCQIDFKTALEELGNRYVPNYEGYGSKKTRKIDIKSIYTRKPVEEKPFVFQPVFSAIYEDFQRFCLNLPATESARKAAEYLRGRGIDDWTIRLFRLFVLKNYGLANDYLKEKYSIDDLMASGIVNDRGNLVFFKHPIIIPYYQNGRITYLQGRTIGEPSEGTNKYQFLTGIPRTIFNIDSLKNLRGNAEVFVTEGAFDCMTLVRHGMVAVSLGSAKTFKKEWIKVFKKFKVWIWFDNDLAGQNGTRDLMEEMHLNGILVGRKYLPDGIKDINEYFQKR</sequence>
<name>A0A4Q5M0H3_9BACT</name>
<dbReference type="Pfam" id="PF13155">
    <property type="entry name" value="Toprim_2"/>
    <property type="match status" value="1"/>
</dbReference>
<comment type="caution">
    <text evidence="5">The sequence shown here is derived from an EMBL/GenBank/DDBJ whole genome shotgun (WGS) entry which is preliminary data.</text>
</comment>
<dbReference type="SUPFAM" id="SSF57783">
    <property type="entry name" value="Zinc beta-ribbon"/>
    <property type="match status" value="1"/>
</dbReference>
<evidence type="ECO:0000256" key="1">
    <source>
        <dbReference type="ARBA" id="ARBA00022723"/>
    </source>
</evidence>
<dbReference type="GO" id="GO:0006269">
    <property type="term" value="P:DNA replication, synthesis of primer"/>
    <property type="evidence" value="ECO:0007669"/>
    <property type="project" value="TreeGrafter"/>
</dbReference>
<dbReference type="InterPro" id="IPR050219">
    <property type="entry name" value="DnaG_primase"/>
</dbReference>
<dbReference type="InterPro" id="IPR037068">
    <property type="entry name" value="DNA_primase_core_N_sf"/>
</dbReference>
<reference evidence="5 6" key="1">
    <citation type="submission" date="2019-02" db="EMBL/GenBank/DDBJ databases">
        <title>Bacterial novel species Emticicia sp. 17J42-9 isolated from soil.</title>
        <authorList>
            <person name="Jung H.-Y."/>
        </authorList>
    </citation>
    <scope>NUCLEOTIDE SEQUENCE [LARGE SCALE GENOMIC DNA]</scope>
    <source>
        <strain evidence="5 6">17J42-9</strain>
    </source>
</reference>
<evidence type="ECO:0000259" key="4">
    <source>
        <dbReference type="SMART" id="SM00400"/>
    </source>
</evidence>
<accession>A0A4Q5M0H3</accession>
<keyword evidence="2" id="KW-0863">Zinc-finger</keyword>
<dbReference type="AlphaFoldDB" id="A0A4Q5M0H3"/>
<dbReference type="EMBL" id="SEWF01000012">
    <property type="protein sequence ID" value="RYU95701.1"/>
    <property type="molecule type" value="Genomic_DNA"/>
</dbReference>
<proteinExistence type="predicted"/>
<evidence type="ECO:0000313" key="6">
    <source>
        <dbReference type="Proteomes" id="UP000293162"/>
    </source>
</evidence>
<dbReference type="InterPro" id="IPR002694">
    <property type="entry name" value="Znf_CHC2"/>
</dbReference>
<dbReference type="GO" id="GO:0003899">
    <property type="term" value="F:DNA-directed RNA polymerase activity"/>
    <property type="evidence" value="ECO:0007669"/>
    <property type="project" value="InterPro"/>
</dbReference>
<dbReference type="GO" id="GO:0008270">
    <property type="term" value="F:zinc ion binding"/>
    <property type="evidence" value="ECO:0007669"/>
    <property type="project" value="UniProtKB-KW"/>
</dbReference>
<dbReference type="Gene3D" id="3.40.1360.10">
    <property type="match status" value="1"/>
</dbReference>
<dbReference type="SMART" id="SM00400">
    <property type="entry name" value="ZnF_CHCC"/>
    <property type="match status" value="1"/>
</dbReference>
<evidence type="ECO:0000256" key="3">
    <source>
        <dbReference type="ARBA" id="ARBA00022833"/>
    </source>
</evidence>
<dbReference type="GO" id="GO:0003677">
    <property type="term" value="F:DNA binding"/>
    <property type="evidence" value="ECO:0007669"/>
    <property type="project" value="InterPro"/>
</dbReference>
<protein>
    <recommendedName>
        <fullName evidence="4">Zinc finger CHC2-type domain-containing protein</fullName>
    </recommendedName>
</protein>
<dbReference type="PANTHER" id="PTHR30313:SF2">
    <property type="entry name" value="DNA PRIMASE"/>
    <property type="match status" value="1"/>
</dbReference>
<keyword evidence="3" id="KW-0862">Zinc</keyword>
<dbReference type="Proteomes" id="UP000293162">
    <property type="component" value="Unassembled WGS sequence"/>
</dbReference>
<dbReference type="Gene3D" id="3.90.580.10">
    <property type="entry name" value="Zinc finger, CHC2-type domain"/>
    <property type="match status" value="1"/>
</dbReference>
<dbReference type="SUPFAM" id="SSF56731">
    <property type="entry name" value="DNA primase core"/>
    <property type="match status" value="1"/>
</dbReference>
<keyword evidence="6" id="KW-1185">Reference proteome</keyword>
<gene>
    <name evidence="5" type="ORF">EWM59_10070</name>
</gene>
<organism evidence="5 6">
    <name type="scientific">Emticicia agri</name>
    <dbReference type="NCBI Taxonomy" id="2492393"/>
    <lineage>
        <taxon>Bacteria</taxon>
        <taxon>Pseudomonadati</taxon>
        <taxon>Bacteroidota</taxon>
        <taxon>Cytophagia</taxon>
        <taxon>Cytophagales</taxon>
        <taxon>Leadbetterellaceae</taxon>
        <taxon>Emticicia</taxon>
    </lineage>
</organism>
<feature type="domain" description="Zinc finger CHC2-type" evidence="4">
    <location>
        <begin position="31"/>
        <end position="83"/>
    </location>
</feature>
<dbReference type="CDD" id="cd01029">
    <property type="entry name" value="TOPRIM_primases"/>
    <property type="match status" value="1"/>
</dbReference>
<dbReference type="InterPro" id="IPR034154">
    <property type="entry name" value="TOPRIM_DnaG/twinkle"/>
</dbReference>
<keyword evidence="1" id="KW-0479">Metal-binding</keyword>
<evidence type="ECO:0000256" key="2">
    <source>
        <dbReference type="ARBA" id="ARBA00022771"/>
    </source>
</evidence>
<dbReference type="InterPro" id="IPR036977">
    <property type="entry name" value="DNA_primase_Znf_CHC2"/>
</dbReference>